<reference evidence="2 3" key="1">
    <citation type="journal article" date="2011" name="J. Gen. Appl. Microbiol.">
        <title>Draft genome sequencing of the enigmatic basidiomycete Mixia osmundae.</title>
        <authorList>
            <person name="Nishida H."/>
            <person name="Nagatsuka Y."/>
            <person name="Sugiyama J."/>
        </authorList>
    </citation>
    <scope>NUCLEOTIDE SEQUENCE [LARGE SCALE GENOMIC DNA]</scope>
    <source>
        <strain evidence="3">CBS 9802 / IAM 14324 / JCM 22182 / KY 12970</strain>
    </source>
</reference>
<evidence type="ECO:0000313" key="2">
    <source>
        <dbReference type="EMBL" id="GAA95700.1"/>
    </source>
</evidence>
<dbReference type="GO" id="GO:0006753">
    <property type="term" value="P:nucleoside phosphate metabolic process"/>
    <property type="evidence" value="ECO:0007669"/>
    <property type="project" value="TreeGrafter"/>
</dbReference>
<evidence type="ECO:0008006" key="4">
    <source>
        <dbReference type="Google" id="ProtNLM"/>
    </source>
</evidence>
<dbReference type="GO" id="GO:0019693">
    <property type="term" value="P:ribose phosphate metabolic process"/>
    <property type="evidence" value="ECO:0007669"/>
    <property type="project" value="TreeGrafter"/>
</dbReference>
<dbReference type="InParanoid" id="G7DYP0"/>
<dbReference type="HOGENOM" id="CLU_1115982_0_0_1"/>
<dbReference type="AlphaFoldDB" id="G7DYP0"/>
<dbReference type="SUPFAM" id="SSF55811">
    <property type="entry name" value="Nudix"/>
    <property type="match status" value="1"/>
</dbReference>
<dbReference type="EMBL" id="BABT02000062">
    <property type="protein sequence ID" value="GAA95700.1"/>
    <property type="molecule type" value="Genomic_DNA"/>
</dbReference>
<dbReference type="Proteomes" id="UP000009131">
    <property type="component" value="Unassembled WGS sequence"/>
</dbReference>
<dbReference type="Gene3D" id="3.90.79.10">
    <property type="entry name" value="Nucleoside Triphosphate Pyrophosphohydrolase"/>
    <property type="match status" value="1"/>
</dbReference>
<name>G7DYP0_MIXOS</name>
<organism evidence="2 3">
    <name type="scientific">Mixia osmundae (strain CBS 9802 / IAM 14324 / JCM 22182 / KY 12970)</name>
    <dbReference type="NCBI Taxonomy" id="764103"/>
    <lineage>
        <taxon>Eukaryota</taxon>
        <taxon>Fungi</taxon>
        <taxon>Dikarya</taxon>
        <taxon>Basidiomycota</taxon>
        <taxon>Pucciniomycotina</taxon>
        <taxon>Mixiomycetes</taxon>
        <taxon>Mixiales</taxon>
        <taxon>Mixiaceae</taxon>
        <taxon>Mixia</taxon>
    </lineage>
</organism>
<keyword evidence="3" id="KW-1185">Reference proteome</keyword>
<accession>G7DYP0</accession>
<dbReference type="GO" id="GO:0016787">
    <property type="term" value="F:hydrolase activity"/>
    <property type="evidence" value="ECO:0007669"/>
    <property type="project" value="UniProtKB-KW"/>
</dbReference>
<dbReference type="PANTHER" id="PTHR11839">
    <property type="entry name" value="UDP/ADP-SUGAR PYROPHOSPHATASE"/>
    <property type="match status" value="1"/>
</dbReference>
<dbReference type="PANTHER" id="PTHR11839:SF1">
    <property type="entry name" value="ADP-SUGAR PYROPHOSPHATASE"/>
    <property type="match status" value="1"/>
</dbReference>
<dbReference type="RefSeq" id="XP_014570184.1">
    <property type="nucleotide sequence ID" value="XM_014714698.1"/>
</dbReference>
<dbReference type="STRING" id="764103.G7DYP0"/>
<dbReference type="InterPro" id="IPR015797">
    <property type="entry name" value="NUDIX_hydrolase-like_dom_sf"/>
</dbReference>
<dbReference type="OrthoDB" id="10249920at2759"/>
<keyword evidence="1" id="KW-0378">Hydrolase</keyword>
<proteinExistence type="predicted"/>
<comment type="caution">
    <text evidence="2">The sequence shown here is derived from an EMBL/GenBank/DDBJ whole genome shotgun (WGS) entry which is preliminary data.</text>
</comment>
<evidence type="ECO:0000313" key="3">
    <source>
        <dbReference type="Proteomes" id="UP000009131"/>
    </source>
</evidence>
<protein>
    <recommendedName>
        <fullName evidence="4">Nudix hydrolase domain-containing protein</fullName>
    </recommendedName>
</protein>
<gene>
    <name evidence="2" type="primary">Mo02357</name>
    <name evidence="2" type="ORF">E5Q_02357</name>
</gene>
<reference evidence="2 3" key="2">
    <citation type="journal article" date="2012" name="Open Biol.">
        <title>Characteristics of nucleosomes and linker DNA regions on the genome of the basidiomycete Mixia osmundae revealed by mono- and dinucleosome mapping.</title>
        <authorList>
            <person name="Nishida H."/>
            <person name="Kondo S."/>
            <person name="Matsumoto T."/>
            <person name="Suzuki Y."/>
            <person name="Yoshikawa H."/>
            <person name="Taylor T.D."/>
            <person name="Sugiyama J."/>
        </authorList>
    </citation>
    <scope>NUCLEOTIDE SEQUENCE [LARGE SCALE GENOMIC DNA]</scope>
    <source>
        <strain evidence="3">CBS 9802 / IAM 14324 / JCM 22182 / KY 12970</strain>
    </source>
</reference>
<evidence type="ECO:0000256" key="1">
    <source>
        <dbReference type="ARBA" id="ARBA00022801"/>
    </source>
</evidence>
<sequence length="249" mass="27652">MHRTMSDPHAPLEVEAPRLLSPGAAERSFVVGSATVLNRETLEHNSDTDQLVLRRAHWRDESGHARQTDYVSRTVPKGMVPCKPDAVYVVPILTLPARGEEKLERSVIVCMQFEASINRYVCDFPSGPYLNLAESSDACARRELDEQTGYNLTFYDIDTIEVGPLIASNPRVTSTLLQRIVLDITPKSSNNNEAPPYHSVSHKYRHITVGVIPLSVCKATLAALHEEQGYVIGAGLWDFSRGLLTQLDD</sequence>